<protein>
    <recommendedName>
        <fullName evidence="4">DUF4175 domain-containing protein</fullName>
    </recommendedName>
</protein>
<accession>A0ABV6EZQ9</accession>
<feature type="transmembrane region" description="Helical" evidence="1">
    <location>
        <begin position="7"/>
        <end position="26"/>
    </location>
</feature>
<evidence type="ECO:0008006" key="4">
    <source>
        <dbReference type="Google" id="ProtNLM"/>
    </source>
</evidence>
<dbReference type="EMBL" id="JBHLWM010000012">
    <property type="protein sequence ID" value="MFC0243717.1"/>
    <property type="molecule type" value="Genomic_DNA"/>
</dbReference>
<sequence>MSALRRQWLWPVVLAVATVFGLLSALLGEHGIWRMLCWIALACPLGTIAWCVVAPRRR</sequence>
<name>A0ABV6EZQ9_9BRAD</name>
<keyword evidence="3" id="KW-1185">Reference proteome</keyword>
<gene>
    <name evidence="2" type="ORF">ACFFJ6_24755</name>
</gene>
<comment type="caution">
    <text evidence="2">The sequence shown here is derived from an EMBL/GenBank/DDBJ whole genome shotgun (WGS) entry which is preliminary data.</text>
</comment>
<organism evidence="2 3">
    <name type="scientific">Rhodopseudomonas telluris</name>
    <dbReference type="NCBI Taxonomy" id="644215"/>
    <lineage>
        <taxon>Bacteria</taxon>
        <taxon>Pseudomonadati</taxon>
        <taxon>Pseudomonadota</taxon>
        <taxon>Alphaproteobacteria</taxon>
        <taxon>Hyphomicrobiales</taxon>
        <taxon>Nitrobacteraceae</taxon>
        <taxon>Rhodopseudomonas</taxon>
    </lineage>
</organism>
<feature type="transmembrane region" description="Helical" evidence="1">
    <location>
        <begin position="32"/>
        <end position="53"/>
    </location>
</feature>
<evidence type="ECO:0000256" key="1">
    <source>
        <dbReference type="SAM" id="Phobius"/>
    </source>
</evidence>
<evidence type="ECO:0000313" key="2">
    <source>
        <dbReference type="EMBL" id="MFC0243717.1"/>
    </source>
</evidence>
<keyword evidence="1" id="KW-0812">Transmembrane</keyword>
<dbReference type="Proteomes" id="UP001589775">
    <property type="component" value="Unassembled WGS sequence"/>
</dbReference>
<keyword evidence="1" id="KW-1133">Transmembrane helix</keyword>
<dbReference type="RefSeq" id="WP_378392975.1">
    <property type="nucleotide sequence ID" value="NZ_JBHLWM010000012.1"/>
</dbReference>
<proteinExistence type="predicted"/>
<reference evidence="2 3" key="1">
    <citation type="submission" date="2024-09" db="EMBL/GenBank/DDBJ databases">
        <authorList>
            <person name="Sun Q."/>
            <person name="Mori K."/>
        </authorList>
    </citation>
    <scope>NUCLEOTIDE SEQUENCE [LARGE SCALE GENOMIC DNA]</scope>
    <source>
        <strain evidence="2 3">KCTC 23279</strain>
    </source>
</reference>
<keyword evidence="1" id="KW-0472">Membrane</keyword>
<evidence type="ECO:0000313" key="3">
    <source>
        <dbReference type="Proteomes" id="UP001589775"/>
    </source>
</evidence>